<accession>A0ABQ8KQ39</accession>
<gene>
    <name evidence="1" type="ORF">C8Q71DRAFT_855593</name>
</gene>
<dbReference type="Proteomes" id="UP000814176">
    <property type="component" value="Unassembled WGS sequence"/>
</dbReference>
<proteinExistence type="predicted"/>
<evidence type="ECO:0000313" key="1">
    <source>
        <dbReference type="EMBL" id="KAH9840308.1"/>
    </source>
</evidence>
<evidence type="ECO:0000313" key="2">
    <source>
        <dbReference type="Proteomes" id="UP000814176"/>
    </source>
</evidence>
<reference evidence="1 2" key="1">
    <citation type="journal article" date="2021" name="Environ. Microbiol.">
        <title>Gene family expansions and transcriptome signatures uncover fungal adaptations to wood decay.</title>
        <authorList>
            <person name="Hage H."/>
            <person name="Miyauchi S."/>
            <person name="Viragh M."/>
            <person name="Drula E."/>
            <person name="Min B."/>
            <person name="Chaduli D."/>
            <person name="Navarro D."/>
            <person name="Favel A."/>
            <person name="Norest M."/>
            <person name="Lesage-Meessen L."/>
            <person name="Balint B."/>
            <person name="Merenyi Z."/>
            <person name="de Eugenio L."/>
            <person name="Morin E."/>
            <person name="Martinez A.T."/>
            <person name="Baldrian P."/>
            <person name="Stursova M."/>
            <person name="Martinez M.J."/>
            <person name="Novotny C."/>
            <person name="Magnuson J.K."/>
            <person name="Spatafora J.W."/>
            <person name="Maurice S."/>
            <person name="Pangilinan J."/>
            <person name="Andreopoulos W."/>
            <person name="LaButti K."/>
            <person name="Hundley H."/>
            <person name="Na H."/>
            <person name="Kuo A."/>
            <person name="Barry K."/>
            <person name="Lipzen A."/>
            <person name="Henrissat B."/>
            <person name="Riley R."/>
            <person name="Ahrendt S."/>
            <person name="Nagy L.G."/>
            <person name="Grigoriev I.V."/>
            <person name="Martin F."/>
            <person name="Rosso M.N."/>
        </authorList>
    </citation>
    <scope>NUCLEOTIDE SEQUENCE [LARGE SCALE GENOMIC DNA]</scope>
    <source>
        <strain evidence="1 2">CIRM-BRFM 1785</strain>
    </source>
</reference>
<sequence length="272" mass="29473">MRRSEYETLLAFEALPFACGGVLPEDVPPFTPSPVECHQCAHHSFAPCGEDDSLSPSSSPDSSGAAPLAPVGTISFRVAELEDRVEALSGRFHIQYQLFSSQLEAARQLNGLEIADRVHDILSSRMALVDQEMYGRANDLMDDALNARLGYPFPHRGPDAPPFLPELQHTIRLTSEAALAAQEAIASFTADWGAQIRSVTSRLNRVEDQFSRFLSSNAHSIDENNAEVLRALSSVEEVMASILALLRSPLFAPSFPPSLLIPSSPAPATPPP</sequence>
<name>A0ABQ8KQ39_9APHY</name>
<keyword evidence="2" id="KW-1185">Reference proteome</keyword>
<dbReference type="EMBL" id="JADCUA010000005">
    <property type="protein sequence ID" value="KAH9840308.1"/>
    <property type="molecule type" value="Genomic_DNA"/>
</dbReference>
<protein>
    <submittedName>
        <fullName evidence="1">Uncharacterized protein</fullName>
    </submittedName>
</protein>
<dbReference type="GeneID" id="72007923"/>
<organism evidence="1 2">
    <name type="scientific">Rhodofomes roseus</name>
    <dbReference type="NCBI Taxonomy" id="34475"/>
    <lineage>
        <taxon>Eukaryota</taxon>
        <taxon>Fungi</taxon>
        <taxon>Dikarya</taxon>
        <taxon>Basidiomycota</taxon>
        <taxon>Agaricomycotina</taxon>
        <taxon>Agaricomycetes</taxon>
        <taxon>Polyporales</taxon>
        <taxon>Rhodofomes</taxon>
    </lineage>
</organism>
<comment type="caution">
    <text evidence="1">The sequence shown here is derived from an EMBL/GenBank/DDBJ whole genome shotgun (WGS) entry which is preliminary data.</text>
</comment>
<dbReference type="RefSeq" id="XP_047781958.1">
    <property type="nucleotide sequence ID" value="XM_047927191.1"/>
</dbReference>